<organism evidence="2 3">
    <name type="scientific">Christiangramia salexigens</name>
    <dbReference type="NCBI Taxonomy" id="1913577"/>
    <lineage>
        <taxon>Bacteria</taxon>
        <taxon>Pseudomonadati</taxon>
        <taxon>Bacteroidota</taxon>
        <taxon>Flavobacteriia</taxon>
        <taxon>Flavobacteriales</taxon>
        <taxon>Flavobacteriaceae</taxon>
        <taxon>Christiangramia</taxon>
    </lineage>
</organism>
<evidence type="ECO:0000313" key="3">
    <source>
        <dbReference type="Proteomes" id="UP000182510"/>
    </source>
</evidence>
<gene>
    <name evidence="2" type="ORF">LPB144_10935</name>
</gene>
<name>A0A1L3J704_9FLAO</name>
<dbReference type="NCBIfam" id="NF047659">
    <property type="entry name" value="THC0290_0291_fam"/>
    <property type="match status" value="1"/>
</dbReference>
<dbReference type="SUPFAM" id="SSF56925">
    <property type="entry name" value="OMPA-like"/>
    <property type="match status" value="1"/>
</dbReference>
<dbReference type="Proteomes" id="UP000182510">
    <property type="component" value="Chromosome"/>
</dbReference>
<feature type="chain" id="PRO_5013199382" evidence="1">
    <location>
        <begin position="24"/>
        <end position="258"/>
    </location>
</feature>
<evidence type="ECO:0000313" key="2">
    <source>
        <dbReference type="EMBL" id="APG60890.1"/>
    </source>
</evidence>
<dbReference type="EMBL" id="CP018153">
    <property type="protein sequence ID" value="APG60890.1"/>
    <property type="molecule type" value="Genomic_DNA"/>
</dbReference>
<accession>A0A1L3J704</accession>
<dbReference type="OrthoDB" id="1142271at2"/>
<sequence>MINTRPIFLILLAFSLWSGKANGQISISNEIGVVAGPAGFFTDYGERYNIRNNLENRGFGVGLVHYMNFAFKPFCSCKADEWWFSEHFRIRNEIDYLRSNLKHYGPVSSKNNEGGRQLRAMHGTTQLFQIGSSLEYHFYGIKEARDFGVTFAPYISLGVHYVYYQPEAYSDLGSFDSPKVLFPTFEGGLDLSDETTFAILGSAGVRYRVGRSNDILIEGRWMYYDSDYIEGLNVMGPQNKFNDFIFWLNLGYVYYLDF</sequence>
<dbReference type="STRING" id="1913577.LPB144_10935"/>
<feature type="signal peptide" evidence="1">
    <location>
        <begin position="1"/>
        <end position="23"/>
    </location>
</feature>
<protein>
    <submittedName>
        <fullName evidence="2">Glutamate dehydrogenase</fullName>
    </submittedName>
</protein>
<proteinExistence type="predicted"/>
<dbReference type="RefSeq" id="WP_072553579.1">
    <property type="nucleotide sequence ID" value="NZ_CP018153.1"/>
</dbReference>
<keyword evidence="3" id="KW-1185">Reference proteome</keyword>
<evidence type="ECO:0000256" key="1">
    <source>
        <dbReference type="SAM" id="SignalP"/>
    </source>
</evidence>
<reference evidence="2 3" key="1">
    <citation type="submission" date="2016-11" db="EMBL/GenBank/DDBJ databases">
        <title>Gramella sp. LPB0144 isolated from marine environment.</title>
        <authorList>
            <person name="Kim E."/>
            <person name="Yi H."/>
        </authorList>
    </citation>
    <scope>NUCLEOTIDE SEQUENCE [LARGE SCALE GENOMIC DNA]</scope>
    <source>
        <strain evidence="2 3">LPB0144</strain>
    </source>
</reference>
<dbReference type="AlphaFoldDB" id="A0A1L3J704"/>
<keyword evidence="1" id="KW-0732">Signal</keyword>
<dbReference type="KEGG" id="grl:LPB144_10935"/>
<dbReference type="InterPro" id="IPR011250">
    <property type="entry name" value="OMP/PagP_B-barrel"/>
</dbReference>
<dbReference type="Gene3D" id="2.40.160.20">
    <property type="match status" value="1"/>
</dbReference>